<dbReference type="OrthoDB" id="2971563at2"/>
<sequence length="343" mass="36791">MTGRTGRDGWADEGVFEVASGVHRIPLPLPSDGLRAVNVYVVAGDDGPVLIDSGWAIAAAREQLGNGLRELGYELPDVRRFLVTHAHRDHYEQAVHLRREFGASVSLGAGEQPSLELLQRADGHPFDPQLRLLTALGAASLAETIAAQVVDVGADPEDWQSPDTWLQDGDIAIAGDRALTVVPTPGHTTGHVVFHDRADALLFTGDHVLPTITPSVGFEPVLSPTALSDFLGSLARVRQLPDALLLPAHGPVSPSVHARVDELLEHHDVRLAQTLGYVGAGADTGLDVASSLRWTRHERRLDELNPFNQLLALAETAAHLDLLVAQGRVTCAIEDGVRHYQAA</sequence>
<dbReference type="Gene3D" id="3.60.15.10">
    <property type="entry name" value="Ribonuclease Z/Hydroxyacylglutathione hydrolase-like"/>
    <property type="match status" value="1"/>
</dbReference>
<dbReference type="SMART" id="SM00849">
    <property type="entry name" value="Lactamase_B"/>
    <property type="match status" value="1"/>
</dbReference>
<reference evidence="2 3" key="1">
    <citation type="submission" date="2017-06" db="EMBL/GenBank/DDBJ databases">
        <authorList>
            <person name="Kim H.J."/>
            <person name="Triplett B.A."/>
        </authorList>
    </citation>
    <scope>NUCLEOTIDE SEQUENCE [LARGE SCALE GENOMIC DNA]</scope>
    <source>
        <strain evidence="2 3">DSM 44272</strain>
    </source>
</reference>
<proteinExistence type="predicted"/>
<dbReference type="Gene3D" id="1.10.10.10">
    <property type="entry name" value="Winged helix-like DNA-binding domain superfamily/Winged helix DNA-binding domain"/>
    <property type="match status" value="1"/>
</dbReference>
<feature type="domain" description="Metallo-beta-lactamase" evidence="1">
    <location>
        <begin position="36"/>
        <end position="249"/>
    </location>
</feature>
<dbReference type="InterPro" id="IPR001279">
    <property type="entry name" value="Metallo-B-lactamas"/>
</dbReference>
<evidence type="ECO:0000259" key="1">
    <source>
        <dbReference type="SMART" id="SM00849"/>
    </source>
</evidence>
<name>A0A238X4B8_9ACTN</name>
<keyword evidence="3" id="KW-1185">Reference proteome</keyword>
<dbReference type="RefSeq" id="WP_089336758.1">
    <property type="nucleotide sequence ID" value="NZ_FZNO01000011.1"/>
</dbReference>
<evidence type="ECO:0000313" key="3">
    <source>
        <dbReference type="Proteomes" id="UP000198403"/>
    </source>
</evidence>
<evidence type="ECO:0000313" key="2">
    <source>
        <dbReference type="EMBL" id="SNR53441.1"/>
    </source>
</evidence>
<dbReference type="InterPro" id="IPR036388">
    <property type="entry name" value="WH-like_DNA-bd_sf"/>
</dbReference>
<dbReference type="PANTHER" id="PTHR23131:SF4">
    <property type="entry name" value="METALLO-BETA-LACTAMASE SUPERFAMILY POTEIN"/>
    <property type="match status" value="1"/>
</dbReference>
<dbReference type="Proteomes" id="UP000198403">
    <property type="component" value="Unassembled WGS sequence"/>
</dbReference>
<dbReference type="InterPro" id="IPR050662">
    <property type="entry name" value="Sec-metab_biosynth-thioest"/>
</dbReference>
<dbReference type="InterPro" id="IPR036866">
    <property type="entry name" value="RibonucZ/Hydroxyglut_hydro"/>
</dbReference>
<dbReference type="Pfam" id="PF00753">
    <property type="entry name" value="Lactamase_B"/>
    <property type="match status" value="1"/>
</dbReference>
<dbReference type="PANTHER" id="PTHR23131">
    <property type="entry name" value="ENDORIBONUCLEASE LACTB2"/>
    <property type="match status" value="1"/>
</dbReference>
<dbReference type="EMBL" id="FZNO01000011">
    <property type="protein sequence ID" value="SNR53441.1"/>
    <property type="molecule type" value="Genomic_DNA"/>
</dbReference>
<dbReference type="AlphaFoldDB" id="A0A238X4B8"/>
<accession>A0A238X4B8</accession>
<gene>
    <name evidence="2" type="ORF">SAMN06272737_111101</name>
</gene>
<protein>
    <submittedName>
        <fullName evidence="2">Glyoxylase, beta-lactamase superfamily II</fullName>
    </submittedName>
</protein>
<organism evidence="2 3">
    <name type="scientific">Blastococcus mobilis</name>
    <dbReference type="NCBI Taxonomy" id="1938746"/>
    <lineage>
        <taxon>Bacteria</taxon>
        <taxon>Bacillati</taxon>
        <taxon>Actinomycetota</taxon>
        <taxon>Actinomycetes</taxon>
        <taxon>Geodermatophilales</taxon>
        <taxon>Geodermatophilaceae</taxon>
        <taxon>Blastococcus</taxon>
    </lineage>
</organism>
<dbReference type="SUPFAM" id="SSF56281">
    <property type="entry name" value="Metallo-hydrolase/oxidoreductase"/>
    <property type="match status" value="1"/>
</dbReference>